<name>A0A0C3DN42_9AGAM</name>
<gene>
    <name evidence="2" type="ORF">SCLCIDRAFT_1129482</name>
</gene>
<dbReference type="AlphaFoldDB" id="A0A0C3DN42"/>
<dbReference type="EMBL" id="KN822098">
    <property type="protein sequence ID" value="KIM57624.1"/>
    <property type="molecule type" value="Genomic_DNA"/>
</dbReference>
<sequence>MKTPMIILIIYGVTNKRSEDVKVCSCLTNTQFYLSSPSRDYHRTSTRTADVERSHQHSSRTSLHSTFEHITGYSANKDHLGQMIAKDHAGKKGAMPLTHLASRRIGHVTSLCK</sequence>
<protein>
    <submittedName>
        <fullName evidence="2">Uncharacterized protein</fullName>
    </submittedName>
</protein>
<accession>A0A0C3DN42</accession>
<evidence type="ECO:0000256" key="1">
    <source>
        <dbReference type="SAM" id="MobiDB-lite"/>
    </source>
</evidence>
<dbReference type="Proteomes" id="UP000053989">
    <property type="component" value="Unassembled WGS sequence"/>
</dbReference>
<feature type="compositionally biased region" description="Basic and acidic residues" evidence="1">
    <location>
        <begin position="39"/>
        <end position="55"/>
    </location>
</feature>
<feature type="region of interest" description="Disordered" evidence="1">
    <location>
        <begin position="38"/>
        <end position="63"/>
    </location>
</feature>
<dbReference type="InParanoid" id="A0A0C3DN42"/>
<organism evidence="2 3">
    <name type="scientific">Scleroderma citrinum Foug A</name>
    <dbReference type="NCBI Taxonomy" id="1036808"/>
    <lineage>
        <taxon>Eukaryota</taxon>
        <taxon>Fungi</taxon>
        <taxon>Dikarya</taxon>
        <taxon>Basidiomycota</taxon>
        <taxon>Agaricomycotina</taxon>
        <taxon>Agaricomycetes</taxon>
        <taxon>Agaricomycetidae</taxon>
        <taxon>Boletales</taxon>
        <taxon>Sclerodermatineae</taxon>
        <taxon>Sclerodermataceae</taxon>
        <taxon>Scleroderma</taxon>
    </lineage>
</organism>
<dbReference type="HOGENOM" id="CLU_2135040_0_0_1"/>
<proteinExistence type="predicted"/>
<evidence type="ECO:0000313" key="2">
    <source>
        <dbReference type="EMBL" id="KIM57624.1"/>
    </source>
</evidence>
<reference evidence="2 3" key="1">
    <citation type="submission" date="2014-04" db="EMBL/GenBank/DDBJ databases">
        <authorList>
            <consortium name="DOE Joint Genome Institute"/>
            <person name="Kuo A."/>
            <person name="Kohler A."/>
            <person name="Nagy L.G."/>
            <person name="Floudas D."/>
            <person name="Copeland A."/>
            <person name="Barry K.W."/>
            <person name="Cichocki N."/>
            <person name="Veneault-Fourrey C."/>
            <person name="LaButti K."/>
            <person name="Lindquist E.A."/>
            <person name="Lipzen A."/>
            <person name="Lundell T."/>
            <person name="Morin E."/>
            <person name="Murat C."/>
            <person name="Sun H."/>
            <person name="Tunlid A."/>
            <person name="Henrissat B."/>
            <person name="Grigoriev I.V."/>
            <person name="Hibbett D.S."/>
            <person name="Martin F."/>
            <person name="Nordberg H.P."/>
            <person name="Cantor M.N."/>
            <person name="Hua S.X."/>
        </authorList>
    </citation>
    <scope>NUCLEOTIDE SEQUENCE [LARGE SCALE GENOMIC DNA]</scope>
    <source>
        <strain evidence="2 3">Foug A</strain>
    </source>
</reference>
<evidence type="ECO:0000313" key="3">
    <source>
        <dbReference type="Proteomes" id="UP000053989"/>
    </source>
</evidence>
<reference evidence="3" key="2">
    <citation type="submission" date="2015-01" db="EMBL/GenBank/DDBJ databases">
        <title>Evolutionary Origins and Diversification of the Mycorrhizal Mutualists.</title>
        <authorList>
            <consortium name="DOE Joint Genome Institute"/>
            <consortium name="Mycorrhizal Genomics Consortium"/>
            <person name="Kohler A."/>
            <person name="Kuo A."/>
            <person name="Nagy L.G."/>
            <person name="Floudas D."/>
            <person name="Copeland A."/>
            <person name="Barry K.W."/>
            <person name="Cichocki N."/>
            <person name="Veneault-Fourrey C."/>
            <person name="LaButti K."/>
            <person name="Lindquist E.A."/>
            <person name="Lipzen A."/>
            <person name="Lundell T."/>
            <person name="Morin E."/>
            <person name="Murat C."/>
            <person name="Riley R."/>
            <person name="Ohm R."/>
            <person name="Sun H."/>
            <person name="Tunlid A."/>
            <person name="Henrissat B."/>
            <person name="Grigoriev I.V."/>
            <person name="Hibbett D.S."/>
            <person name="Martin F."/>
        </authorList>
    </citation>
    <scope>NUCLEOTIDE SEQUENCE [LARGE SCALE GENOMIC DNA]</scope>
    <source>
        <strain evidence="3">Foug A</strain>
    </source>
</reference>
<keyword evidence="3" id="KW-1185">Reference proteome</keyword>